<proteinExistence type="predicted"/>
<feature type="transmembrane region" description="Helical" evidence="1">
    <location>
        <begin position="108"/>
        <end position="129"/>
    </location>
</feature>
<keyword evidence="1" id="KW-0472">Membrane</keyword>
<comment type="caution">
    <text evidence="2">The sequence shown here is derived from an EMBL/GenBank/DDBJ whole genome shotgun (WGS) entry which is preliminary data.</text>
</comment>
<keyword evidence="1" id="KW-0812">Transmembrane</keyword>
<feature type="transmembrane region" description="Helical" evidence="1">
    <location>
        <begin position="43"/>
        <end position="63"/>
    </location>
</feature>
<feature type="transmembrane region" description="Helical" evidence="1">
    <location>
        <begin position="141"/>
        <end position="162"/>
    </location>
</feature>
<evidence type="ECO:0008006" key="4">
    <source>
        <dbReference type="Google" id="ProtNLM"/>
    </source>
</evidence>
<reference evidence="2" key="1">
    <citation type="submission" date="2021-04" db="EMBL/GenBank/DDBJ databases">
        <title>Pseudonocardia sp. nov., isolated from sandy soil of mangrove forest.</title>
        <authorList>
            <person name="Zan Z."/>
            <person name="Huang R."/>
            <person name="Liu W."/>
        </authorList>
    </citation>
    <scope>NUCLEOTIDE SEQUENCE</scope>
    <source>
        <strain evidence="2">S2-4</strain>
    </source>
</reference>
<evidence type="ECO:0000256" key="1">
    <source>
        <dbReference type="SAM" id="Phobius"/>
    </source>
</evidence>
<dbReference type="EMBL" id="JAGSOV010000057">
    <property type="protein sequence ID" value="MCO1658706.1"/>
    <property type="molecule type" value="Genomic_DNA"/>
</dbReference>
<organism evidence="2 3">
    <name type="scientific">Pseudonocardia humida</name>
    <dbReference type="NCBI Taxonomy" id="2800819"/>
    <lineage>
        <taxon>Bacteria</taxon>
        <taxon>Bacillati</taxon>
        <taxon>Actinomycetota</taxon>
        <taxon>Actinomycetes</taxon>
        <taxon>Pseudonocardiales</taxon>
        <taxon>Pseudonocardiaceae</taxon>
        <taxon>Pseudonocardia</taxon>
    </lineage>
</organism>
<feature type="transmembrane region" description="Helical" evidence="1">
    <location>
        <begin position="83"/>
        <end position="102"/>
    </location>
</feature>
<dbReference type="InterPro" id="IPR045382">
    <property type="entry name" value="DUF6529"/>
</dbReference>
<protein>
    <recommendedName>
        <fullName evidence="4">Tripartite tricarboxylate transporter TctB family protein</fullName>
    </recommendedName>
</protein>
<sequence length="169" mass="17722">MLIALALGIGVSVGLGAYGRFHEATGSALNLAGFSSGLAAKAWLASLAFVFVLVQLVSALRMYGKLGRGGARTAALHRWSGRAAVLVTVPVAVHCLYALGFQDFDTRVLVHSAAGCFFYGAFAAKMVLVSRDGAPKWALPVFGGLVFTVLTAVWTTSSVWFFSTSGLVF</sequence>
<evidence type="ECO:0000313" key="2">
    <source>
        <dbReference type="EMBL" id="MCO1658706.1"/>
    </source>
</evidence>
<gene>
    <name evidence="2" type="ORF">KDL28_26925</name>
</gene>
<keyword evidence="3" id="KW-1185">Reference proteome</keyword>
<accession>A0ABT1A6W6</accession>
<keyword evidence="1" id="KW-1133">Transmembrane helix</keyword>
<dbReference type="Proteomes" id="UP001165283">
    <property type="component" value="Unassembled WGS sequence"/>
</dbReference>
<name>A0ABT1A6W6_9PSEU</name>
<dbReference type="Pfam" id="PF20139">
    <property type="entry name" value="DUF6529"/>
    <property type="match status" value="1"/>
</dbReference>
<evidence type="ECO:0000313" key="3">
    <source>
        <dbReference type="Proteomes" id="UP001165283"/>
    </source>
</evidence>